<keyword evidence="2" id="KW-0812">Transmembrane</keyword>
<protein>
    <recommendedName>
        <fullName evidence="3">AB hydrolase-1 domain-containing protein</fullName>
    </recommendedName>
</protein>
<evidence type="ECO:0000256" key="2">
    <source>
        <dbReference type="SAM" id="Phobius"/>
    </source>
</evidence>
<dbReference type="Proteomes" id="UP000309340">
    <property type="component" value="Unassembled WGS sequence"/>
</dbReference>
<organism evidence="4 5">
    <name type="scientific">Friedmanniomyces simplex</name>
    <dbReference type="NCBI Taxonomy" id="329884"/>
    <lineage>
        <taxon>Eukaryota</taxon>
        <taxon>Fungi</taxon>
        <taxon>Dikarya</taxon>
        <taxon>Ascomycota</taxon>
        <taxon>Pezizomycotina</taxon>
        <taxon>Dothideomycetes</taxon>
        <taxon>Dothideomycetidae</taxon>
        <taxon>Mycosphaerellales</taxon>
        <taxon>Teratosphaeriaceae</taxon>
        <taxon>Friedmanniomyces</taxon>
    </lineage>
</organism>
<evidence type="ECO:0000313" key="4">
    <source>
        <dbReference type="EMBL" id="TKA70797.1"/>
    </source>
</evidence>
<comment type="caution">
    <text evidence="4">The sequence shown here is derived from an EMBL/GenBank/DDBJ whole genome shotgun (WGS) entry which is preliminary data.</text>
</comment>
<feature type="region of interest" description="Disordered" evidence="1">
    <location>
        <begin position="512"/>
        <end position="562"/>
    </location>
</feature>
<dbReference type="AlphaFoldDB" id="A0A4U0X517"/>
<feature type="region of interest" description="Disordered" evidence="1">
    <location>
        <begin position="406"/>
        <end position="475"/>
    </location>
</feature>
<dbReference type="PANTHER" id="PTHR38426:SF1">
    <property type="entry name" value="MAINTENANCE OF TELOMERE CAPPING PROTEIN 4"/>
    <property type="match status" value="1"/>
</dbReference>
<accession>A0A4U0X517</accession>
<feature type="transmembrane region" description="Helical" evidence="2">
    <location>
        <begin position="1211"/>
        <end position="1230"/>
    </location>
</feature>
<dbReference type="SUPFAM" id="SSF53474">
    <property type="entry name" value="alpha/beta-Hydrolases"/>
    <property type="match status" value="1"/>
</dbReference>
<feature type="compositionally biased region" description="Acidic residues" evidence="1">
    <location>
        <begin position="577"/>
        <end position="586"/>
    </location>
</feature>
<keyword evidence="2" id="KW-1133">Transmembrane helix</keyword>
<feature type="compositionally biased region" description="Basic and acidic residues" evidence="1">
    <location>
        <begin position="875"/>
        <end position="885"/>
    </location>
</feature>
<dbReference type="Gene3D" id="3.40.50.1820">
    <property type="entry name" value="alpha/beta hydrolase"/>
    <property type="match status" value="1"/>
</dbReference>
<dbReference type="OrthoDB" id="446723at2759"/>
<proteinExistence type="predicted"/>
<dbReference type="InterPro" id="IPR038769">
    <property type="entry name" value="MTC4"/>
</dbReference>
<feature type="region of interest" description="Disordered" evidence="1">
    <location>
        <begin position="875"/>
        <end position="973"/>
    </location>
</feature>
<keyword evidence="2" id="KW-0472">Membrane</keyword>
<dbReference type="STRING" id="329884.A0A4U0X517"/>
<evidence type="ECO:0000259" key="3">
    <source>
        <dbReference type="Pfam" id="PF00561"/>
    </source>
</evidence>
<feature type="compositionally biased region" description="Basic and acidic residues" evidence="1">
    <location>
        <begin position="963"/>
        <end position="973"/>
    </location>
</feature>
<sequence>MPPTATSLARKIAFGLSIAVGVYSAVLGLLLTPSVQRFAIYAHKINTLFLGDDLNVPEAFGFAEHQVTPFTLQTPDGETLYAWHVLPLDVYTRHEKALRAEDRPHGPVDDFTQTSAFAHLTSDDPSPARVVVTFHGNAGHVAQGWRTDTYRTLALQPNTHVLTIDYRGFGYSTGSPTEAGLITDGTTLVEWVMKVAQIPADRIVIIGQSLGTAVSSAVALHFADPGSELIPSETRGLWPLLRQREPTAFLGVVLVAPFSSLPSLMLTYRIGGLLPLLLPFRPFPSVAAMLTSRMADKWLSAERLAAYYHALDGSPQLGSESSGRGTGSLQLIHSRRDMDIPYHQTEMICRRIFGEGSEPGVYEGSEAEEPIQCIDGSHGAVVQDVKEKGRPRVRFEIVEYGERGTTSAGHRKRTSGGFLLDSGVMNGSPRASDLPHRNGKRKAQNGYLHVDKRRNTASRFSGDGSVPGSPLSREVSLDAEMMDPRQREAASRPPSMDPAQLVQMALELSESRRRGVSGGLQLPSPARTESRRLSGLRPADIMRQASRQRPRASYTDSEPMRHTSARYGVEPAHDGTQDEDESQELVEPDVPRNFTPATLSRAERARKYFELASEHRRLLEHLPPLKPDADAPGNLKVVAMNSPGSANPQMSRHMQQLIAKYENGEPTSPVLLSPDHWDSQNTHFPVARGSTERSRRDTSLQENGRLSADTARQHRRAKSADGRVGSVDGKLVNGETSEPTSPAVPGFRSSLDVDRSPQQHQGAFARQKSKLHKLPLFRARSKERNGVDRTDFADPGDLVLSPAKHDNELQPRMSRESARPSFTQRHRTNDSIASSVQRQGTGMSSDSVKEGSSTVGRLLKGGRIGELMRNEGARLGDRFRGKEPLEDAPLDTASETSESEAEDSHRKSFGDDEPSPRTSVDQTRTKPKYFLPNLPSFRSPMARASLTTSGSVESDPIARQQRAQKEAGRSTRFDRLAPPRINLPADEEELTTNKSDTHVGADRRKSYGFLGAASSNGSSVSFAEQGHAGRVSKLKLQRQRHWSISDKPHPAQLNKVSARDVARVNALLLSSGVKAREIQRRADSPRDHPLPLYAKIGESVGEDFRKVPKKEEHLVASHLMSEHLSAILSEFEQSLDRFQDSTAKKLSSQLDGLGRKAAEQLTSTVHETSDDADAFIVELTTKVPQDVKRVDDAINGILRERRRQFRLLRRAGFKLLEWLVLGIMWWVWFVVVLFNMGRRVVVGLLAFLKWLLWF</sequence>
<feature type="compositionally biased region" description="Polar residues" evidence="1">
    <location>
        <begin position="830"/>
        <end position="855"/>
    </location>
</feature>
<feature type="region of interest" description="Disordered" evidence="1">
    <location>
        <begin position="780"/>
        <end position="859"/>
    </location>
</feature>
<dbReference type="Pfam" id="PF00561">
    <property type="entry name" value="Abhydrolase_1"/>
    <property type="match status" value="1"/>
</dbReference>
<feature type="region of interest" description="Disordered" evidence="1">
    <location>
        <begin position="567"/>
        <end position="586"/>
    </location>
</feature>
<dbReference type="InterPro" id="IPR000073">
    <property type="entry name" value="AB_hydrolase_1"/>
</dbReference>
<feature type="domain" description="AB hydrolase-1" evidence="3">
    <location>
        <begin position="130"/>
        <end position="292"/>
    </location>
</feature>
<dbReference type="PANTHER" id="PTHR38426">
    <property type="entry name" value="MAINTENANCE OF TELOMERE CAPPING PROTEIN 4"/>
    <property type="match status" value="1"/>
</dbReference>
<feature type="transmembrane region" description="Helical" evidence="2">
    <location>
        <begin position="12"/>
        <end position="31"/>
    </location>
</feature>
<gene>
    <name evidence="4" type="ORF">B0A55_06903</name>
</gene>
<reference evidence="4 5" key="1">
    <citation type="submission" date="2017-03" db="EMBL/GenBank/DDBJ databases">
        <title>Genomes of endolithic fungi from Antarctica.</title>
        <authorList>
            <person name="Coleine C."/>
            <person name="Masonjones S."/>
            <person name="Stajich J.E."/>
        </authorList>
    </citation>
    <scope>NUCLEOTIDE SEQUENCE [LARGE SCALE GENOMIC DNA]</scope>
    <source>
        <strain evidence="4 5">CCFEE 5184</strain>
    </source>
</reference>
<name>A0A4U0X517_9PEZI</name>
<feature type="region of interest" description="Disordered" evidence="1">
    <location>
        <begin position="673"/>
        <end position="754"/>
    </location>
</feature>
<evidence type="ECO:0000256" key="1">
    <source>
        <dbReference type="SAM" id="MobiDB-lite"/>
    </source>
</evidence>
<feature type="compositionally biased region" description="Basic and acidic residues" evidence="1">
    <location>
        <begin position="690"/>
        <end position="699"/>
    </location>
</feature>
<dbReference type="EMBL" id="NAJQ01000382">
    <property type="protein sequence ID" value="TKA70797.1"/>
    <property type="molecule type" value="Genomic_DNA"/>
</dbReference>
<evidence type="ECO:0000313" key="5">
    <source>
        <dbReference type="Proteomes" id="UP000309340"/>
    </source>
</evidence>
<feature type="compositionally biased region" description="Basic and acidic residues" evidence="1">
    <location>
        <begin position="803"/>
        <end position="818"/>
    </location>
</feature>
<keyword evidence="5" id="KW-1185">Reference proteome</keyword>
<dbReference type="InterPro" id="IPR029058">
    <property type="entry name" value="AB_hydrolase_fold"/>
</dbReference>
<feature type="compositionally biased region" description="Basic and acidic residues" evidence="1">
    <location>
        <begin position="780"/>
        <end position="792"/>
    </location>
</feature>